<comment type="catalytic activity">
    <reaction evidence="9">
        <text>a 5'-end NAD(+)-phospho-ribonucleoside in mRNA + H2O = a 5'-end phospho-adenosine-phospho-ribonucleoside in mRNA + beta-nicotinamide D-ribonucleotide + 2 H(+)</text>
        <dbReference type="Rhea" id="RHEA:60876"/>
        <dbReference type="Rhea" id="RHEA-COMP:15698"/>
        <dbReference type="Rhea" id="RHEA-COMP:15719"/>
        <dbReference type="ChEBI" id="CHEBI:14649"/>
        <dbReference type="ChEBI" id="CHEBI:15377"/>
        <dbReference type="ChEBI" id="CHEBI:15378"/>
        <dbReference type="ChEBI" id="CHEBI:144029"/>
        <dbReference type="ChEBI" id="CHEBI:144051"/>
    </reaction>
    <physiologicalReaction direction="left-to-right" evidence="9">
        <dbReference type="Rhea" id="RHEA:60877"/>
    </physiologicalReaction>
</comment>
<dbReference type="PROSITE" id="PS00893">
    <property type="entry name" value="NUDIX_BOX"/>
    <property type="match status" value="1"/>
</dbReference>
<dbReference type="PANTHER" id="PTHR42904:SF6">
    <property type="entry name" value="NAD-CAPPED RNA HYDROLASE NUDT12"/>
    <property type="match status" value="1"/>
</dbReference>
<dbReference type="GeneID" id="14925062"/>
<gene>
    <name evidence="12" type="ORF">ACA1_013640</name>
</gene>
<evidence type="ECO:0000313" key="13">
    <source>
        <dbReference type="Proteomes" id="UP000011083"/>
    </source>
</evidence>
<feature type="compositionally biased region" description="Acidic residues" evidence="10">
    <location>
        <begin position="46"/>
        <end position="64"/>
    </location>
</feature>
<dbReference type="Pfam" id="PF09297">
    <property type="entry name" value="Zn_ribbon_NUD"/>
    <property type="match status" value="1"/>
</dbReference>
<proteinExistence type="inferred from homology"/>
<dbReference type="EC" id="3.6.1.22" evidence="4"/>
<dbReference type="InterPro" id="IPR000086">
    <property type="entry name" value="NUDIX_hydrolase_dom"/>
</dbReference>
<dbReference type="OrthoDB" id="25537at2759"/>
<dbReference type="InterPro" id="IPR015375">
    <property type="entry name" value="NADH_PPase-like_N"/>
</dbReference>
<evidence type="ECO:0000256" key="1">
    <source>
        <dbReference type="ARBA" id="ARBA00001946"/>
    </source>
</evidence>
<keyword evidence="6 12" id="KW-0378">Hydrolase</keyword>
<dbReference type="InterPro" id="IPR020084">
    <property type="entry name" value="NUDIX_hydrolase_CS"/>
</dbReference>
<name>L8HFZ1_ACACF</name>
<dbReference type="GO" id="GO:0019677">
    <property type="term" value="P:NAD+ catabolic process"/>
    <property type="evidence" value="ECO:0007669"/>
    <property type="project" value="TreeGrafter"/>
</dbReference>
<evidence type="ECO:0000256" key="2">
    <source>
        <dbReference type="ARBA" id="ARBA00001947"/>
    </source>
</evidence>
<dbReference type="Pfam" id="PF00293">
    <property type="entry name" value="NUDIX"/>
    <property type="match status" value="1"/>
</dbReference>
<evidence type="ECO:0000256" key="3">
    <source>
        <dbReference type="ARBA" id="ARBA00009595"/>
    </source>
</evidence>
<comment type="similarity">
    <text evidence="3">Belongs to the Nudix hydrolase family. NudC subfamily.</text>
</comment>
<evidence type="ECO:0000256" key="8">
    <source>
        <dbReference type="ARBA" id="ARBA00023027"/>
    </source>
</evidence>
<evidence type="ECO:0000313" key="12">
    <source>
        <dbReference type="EMBL" id="ELR24060.1"/>
    </source>
</evidence>
<dbReference type="KEGG" id="acan:ACA1_013640"/>
<dbReference type="InterPro" id="IPR015797">
    <property type="entry name" value="NUDIX_hydrolase-like_dom_sf"/>
</dbReference>
<evidence type="ECO:0000259" key="11">
    <source>
        <dbReference type="PROSITE" id="PS51462"/>
    </source>
</evidence>
<comment type="cofactor">
    <cofactor evidence="2">
        <name>Zn(2+)</name>
        <dbReference type="ChEBI" id="CHEBI:29105"/>
    </cofactor>
</comment>
<dbReference type="AlphaFoldDB" id="L8HFZ1"/>
<dbReference type="Gene3D" id="3.90.79.20">
    <property type="match status" value="1"/>
</dbReference>
<dbReference type="GO" id="GO:0006742">
    <property type="term" value="P:NADP+ catabolic process"/>
    <property type="evidence" value="ECO:0007669"/>
    <property type="project" value="TreeGrafter"/>
</dbReference>
<evidence type="ECO:0000256" key="6">
    <source>
        <dbReference type="ARBA" id="ARBA00022801"/>
    </source>
</evidence>
<evidence type="ECO:0000256" key="10">
    <source>
        <dbReference type="SAM" id="MobiDB-lite"/>
    </source>
</evidence>
<dbReference type="SUPFAM" id="SSF55811">
    <property type="entry name" value="Nudix"/>
    <property type="match status" value="1"/>
</dbReference>
<dbReference type="CDD" id="cd03429">
    <property type="entry name" value="NUDIX_NADH_pyrophosphatase_Nudt13"/>
    <property type="match status" value="1"/>
</dbReference>
<accession>L8HFZ1</accession>
<dbReference type="GO" id="GO:0035529">
    <property type="term" value="F:NADH pyrophosphatase activity"/>
    <property type="evidence" value="ECO:0007669"/>
    <property type="project" value="TreeGrafter"/>
</dbReference>
<dbReference type="PROSITE" id="PS51462">
    <property type="entry name" value="NUDIX"/>
    <property type="match status" value="1"/>
</dbReference>
<keyword evidence="7" id="KW-0460">Magnesium</keyword>
<keyword evidence="5" id="KW-0479">Metal-binding</keyword>
<dbReference type="STRING" id="1257118.L8HFZ1"/>
<dbReference type="InterPro" id="IPR049734">
    <property type="entry name" value="NudC-like_C"/>
</dbReference>
<dbReference type="Proteomes" id="UP000011083">
    <property type="component" value="Unassembled WGS sequence"/>
</dbReference>
<organism evidence="12 13">
    <name type="scientific">Acanthamoeba castellanii (strain ATCC 30010 / Neff)</name>
    <dbReference type="NCBI Taxonomy" id="1257118"/>
    <lineage>
        <taxon>Eukaryota</taxon>
        <taxon>Amoebozoa</taxon>
        <taxon>Discosea</taxon>
        <taxon>Longamoebia</taxon>
        <taxon>Centramoebida</taxon>
        <taxon>Acanthamoebidae</taxon>
        <taxon>Acanthamoeba</taxon>
    </lineage>
</organism>
<feature type="region of interest" description="Disordered" evidence="10">
    <location>
        <begin position="42"/>
        <end position="69"/>
    </location>
</feature>
<dbReference type="Gene3D" id="3.90.79.10">
    <property type="entry name" value="Nucleoside Triphosphate Pyrophosphohydrolase"/>
    <property type="match status" value="1"/>
</dbReference>
<dbReference type="NCBIfam" id="NF001299">
    <property type="entry name" value="PRK00241.1"/>
    <property type="match status" value="1"/>
</dbReference>
<dbReference type="GO" id="GO:0005829">
    <property type="term" value="C:cytosol"/>
    <property type="evidence" value="ECO:0007669"/>
    <property type="project" value="TreeGrafter"/>
</dbReference>
<dbReference type="Pfam" id="PF09296">
    <property type="entry name" value="NUDIX-like"/>
    <property type="match status" value="1"/>
</dbReference>
<dbReference type="VEuPathDB" id="AmoebaDB:ACA1_013640"/>
<feature type="domain" description="Nudix hydrolase" evidence="11">
    <location>
        <begin position="286"/>
        <end position="419"/>
    </location>
</feature>
<dbReference type="PANTHER" id="PTHR42904">
    <property type="entry name" value="NUDIX HYDROLASE, NUDC SUBFAMILY"/>
    <property type="match status" value="1"/>
</dbReference>
<dbReference type="InterPro" id="IPR050241">
    <property type="entry name" value="NAD-cap_RNA_hydrolase_NudC"/>
</dbReference>
<evidence type="ECO:0000256" key="7">
    <source>
        <dbReference type="ARBA" id="ARBA00022842"/>
    </source>
</evidence>
<reference evidence="12 13" key="1">
    <citation type="journal article" date="2013" name="Genome Biol.">
        <title>Genome of Acanthamoeba castellanii highlights extensive lateral gene transfer and early evolution of tyrosine kinase signaling.</title>
        <authorList>
            <person name="Clarke M."/>
            <person name="Lohan A.J."/>
            <person name="Liu B."/>
            <person name="Lagkouvardos I."/>
            <person name="Roy S."/>
            <person name="Zafar N."/>
            <person name="Bertelli C."/>
            <person name="Schilde C."/>
            <person name="Kianianmomeni A."/>
            <person name="Burglin T.R."/>
            <person name="Frech C."/>
            <person name="Turcotte B."/>
            <person name="Kopec K.O."/>
            <person name="Synnott J.M."/>
            <person name="Choo C."/>
            <person name="Paponov I."/>
            <person name="Finkler A."/>
            <person name="Soon Heng Tan C."/>
            <person name="Hutchins A.P."/>
            <person name="Weinmeier T."/>
            <person name="Rattei T."/>
            <person name="Chu J.S."/>
            <person name="Gimenez G."/>
            <person name="Irimia M."/>
            <person name="Rigden D.J."/>
            <person name="Fitzpatrick D.A."/>
            <person name="Lorenzo-Morales J."/>
            <person name="Bateman A."/>
            <person name="Chiu C.H."/>
            <person name="Tang P."/>
            <person name="Hegemann P."/>
            <person name="Fromm H."/>
            <person name="Raoult D."/>
            <person name="Greub G."/>
            <person name="Miranda-Saavedra D."/>
            <person name="Chen N."/>
            <person name="Nash P."/>
            <person name="Ginger M.L."/>
            <person name="Horn M."/>
            <person name="Schaap P."/>
            <person name="Caler L."/>
            <person name="Loftus B."/>
        </authorList>
    </citation>
    <scope>NUCLEOTIDE SEQUENCE [LARGE SCALE GENOMIC DNA]</scope>
    <source>
        <strain evidence="12 13">Neff</strain>
    </source>
</reference>
<protein>
    <recommendedName>
        <fullName evidence="4">NAD(+) diphosphatase</fullName>
        <ecNumber evidence="4">3.6.1.22</ecNumber>
    </recommendedName>
</protein>
<dbReference type="RefSeq" id="XP_004353588.1">
    <property type="nucleotide sequence ID" value="XM_004353536.1"/>
</dbReference>
<dbReference type="EMBL" id="KB007839">
    <property type="protein sequence ID" value="ELR24060.1"/>
    <property type="molecule type" value="Genomic_DNA"/>
</dbReference>
<dbReference type="GO" id="GO:0005777">
    <property type="term" value="C:peroxisome"/>
    <property type="evidence" value="ECO:0007669"/>
    <property type="project" value="TreeGrafter"/>
</dbReference>
<evidence type="ECO:0000256" key="9">
    <source>
        <dbReference type="ARBA" id="ARBA00023679"/>
    </source>
</evidence>
<keyword evidence="8" id="KW-0520">NAD</keyword>
<dbReference type="GO" id="GO:0046872">
    <property type="term" value="F:metal ion binding"/>
    <property type="evidence" value="ECO:0007669"/>
    <property type="project" value="UniProtKB-KW"/>
</dbReference>
<dbReference type="InterPro" id="IPR015376">
    <property type="entry name" value="Znr_NADH_PPase"/>
</dbReference>
<comment type="cofactor">
    <cofactor evidence="1">
        <name>Mg(2+)</name>
        <dbReference type="ChEBI" id="CHEBI:18420"/>
    </cofactor>
</comment>
<evidence type="ECO:0000256" key="4">
    <source>
        <dbReference type="ARBA" id="ARBA00012381"/>
    </source>
</evidence>
<keyword evidence="13" id="KW-1185">Reference proteome</keyword>
<sequence>MLARGRARLSLYSGRGGRSHFSTSSISFQPTAALWQRWSGLRVDGTEDPDPNDSDYESDGEEPNADAGADVQNRHHHHDEIVGFAINGLNRFHAHHLRRDDEWLRYALHESPNSRFLAFHKLRPMVEHRTPPTHLGPILAWQERGEVLPAITDAKSTVLLLGQSLRETNSDRSIQEQLSDESNQINVFAFDLDPIVGDDEQEAQRYAAAHQTHLEVRTTFEEPRAIVPHLPPWEGGVVAQARSLLHWHKKNGFCAACGSTTKSVEAGYVRKCNDDKNASCGMDHYPRTDPCIITMVVSSNRDKCLLGRKSSWPAGRFSLLAGFMEPGETIEAAVLREVYEEAGLLLDYDKVAYKLSQPWPFPASLMIGCVATMHEAEIQRQKVSVDYHELDEARWFDVKEVAAMLARSTQLTIGIRAGRGAGG</sequence>
<evidence type="ECO:0000256" key="5">
    <source>
        <dbReference type="ARBA" id="ARBA00022723"/>
    </source>
</evidence>